<dbReference type="AlphaFoldDB" id="A0AAV2ZZS7"/>
<organism evidence="1 2">
    <name type="scientific">Pyxicephalus adspersus</name>
    <name type="common">African bullfrog</name>
    <dbReference type="NCBI Taxonomy" id="30357"/>
    <lineage>
        <taxon>Eukaryota</taxon>
        <taxon>Metazoa</taxon>
        <taxon>Chordata</taxon>
        <taxon>Craniata</taxon>
        <taxon>Vertebrata</taxon>
        <taxon>Euteleostomi</taxon>
        <taxon>Amphibia</taxon>
        <taxon>Batrachia</taxon>
        <taxon>Anura</taxon>
        <taxon>Neobatrachia</taxon>
        <taxon>Ranoidea</taxon>
        <taxon>Pyxicephalidae</taxon>
        <taxon>Pyxicephalinae</taxon>
        <taxon>Pyxicephalus</taxon>
    </lineage>
</organism>
<protein>
    <submittedName>
        <fullName evidence="1">Uncharacterized protein</fullName>
    </submittedName>
</protein>
<evidence type="ECO:0000313" key="1">
    <source>
        <dbReference type="EMBL" id="DBA16882.1"/>
    </source>
</evidence>
<keyword evidence="2" id="KW-1185">Reference proteome</keyword>
<name>A0AAV2ZZS7_PYXAD</name>
<accession>A0AAV2ZZS7</accession>
<proteinExistence type="predicted"/>
<sequence>MSLQVKLSVRIKQGAGRARAHATTGHVPFYCTLGVFWGIRNPAVPRLGCWLRNVSYSLNVISQSSPWCAMDLNRHCNTARC</sequence>
<dbReference type="Proteomes" id="UP001181693">
    <property type="component" value="Unassembled WGS sequence"/>
</dbReference>
<reference evidence="1" key="1">
    <citation type="thesis" date="2020" institute="ProQuest LLC" country="789 East Eisenhower Parkway, Ann Arbor, MI, USA">
        <title>Comparative Genomics and Chromosome Evolution.</title>
        <authorList>
            <person name="Mudd A.B."/>
        </authorList>
    </citation>
    <scope>NUCLEOTIDE SEQUENCE</scope>
    <source>
        <strain evidence="1">1538</strain>
        <tissue evidence="1">Blood</tissue>
    </source>
</reference>
<dbReference type="EMBL" id="DYDO01000010">
    <property type="protein sequence ID" value="DBA16882.1"/>
    <property type="molecule type" value="Genomic_DNA"/>
</dbReference>
<gene>
    <name evidence="1" type="ORF">GDO54_002410</name>
</gene>
<evidence type="ECO:0000313" key="2">
    <source>
        <dbReference type="Proteomes" id="UP001181693"/>
    </source>
</evidence>
<comment type="caution">
    <text evidence="1">The sequence shown here is derived from an EMBL/GenBank/DDBJ whole genome shotgun (WGS) entry which is preliminary data.</text>
</comment>